<feature type="compositionally biased region" description="Low complexity" evidence="2">
    <location>
        <begin position="159"/>
        <end position="178"/>
    </location>
</feature>
<protein>
    <recommendedName>
        <fullName evidence="3">RRM domain-containing protein</fullName>
    </recommendedName>
</protein>
<feature type="compositionally biased region" description="Polar residues" evidence="2">
    <location>
        <begin position="878"/>
        <end position="899"/>
    </location>
</feature>
<dbReference type="Proteomes" id="UP001648503">
    <property type="component" value="Unassembled WGS sequence"/>
</dbReference>
<comment type="caution">
    <text evidence="4">The sequence shown here is derived from an EMBL/GenBank/DDBJ whole genome shotgun (WGS) entry which is preliminary data.</text>
</comment>
<evidence type="ECO:0000259" key="3">
    <source>
        <dbReference type="PROSITE" id="PS50102"/>
    </source>
</evidence>
<evidence type="ECO:0000256" key="2">
    <source>
        <dbReference type="SAM" id="MobiDB-lite"/>
    </source>
</evidence>
<proteinExistence type="predicted"/>
<dbReference type="SMART" id="SM00360">
    <property type="entry name" value="RRM"/>
    <property type="match status" value="3"/>
</dbReference>
<feature type="compositionally biased region" description="Polar residues" evidence="2">
    <location>
        <begin position="185"/>
        <end position="214"/>
    </location>
</feature>
<feature type="region of interest" description="Disordered" evidence="2">
    <location>
        <begin position="159"/>
        <end position="235"/>
    </location>
</feature>
<keyword evidence="1" id="KW-0694">RNA-binding</keyword>
<dbReference type="PROSITE" id="PS50102">
    <property type="entry name" value="RRM"/>
    <property type="match status" value="1"/>
</dbReference>
<feature type="compositionally biased region" description="Polar residues" evidence="2">
    <location>
        <begin position="221"/>
        <end position="235"/>
    </location>
</feature>
<feature type="compositionally biased region" description="Polar residues" evidence="2">
    <location>
        <begin position="459"/>
        <end position="472"/>
    </location>
</feature>
<feature type="compositionally biased region" description="Low complexity" evidence="2">
    <location>
        <begin position="547"/>
        <end position="564"/>
    </location>
</feature>
<dbReference type="InterPro" id="IPR012677">
    <property type="entry name" value="Nucleotide-bd_a/b_plait_sf"/>
</dbReference>
<evidence type="ECO:0000256" key="1">
    <source>
        <dbReference type="PROSITE-ProRule" id="PRU00176"/>
    </source>
</evidence>
<dbReference type="CDD" id="cd00590">
    <property type="entry name" value="RRM_SF"/>
    <property type="match status" value="2"/>
</dbReference>
<feature type="region of interest" description="Disordered" evidence="2">
    <location>
        <begin position="1071"/>
        <end position="1112"/>
    </location>
</feature>
<feature type="region of interest" description="Disordered" evidence="2">
    <location>
        <begin position="877"/>
        <end position="941"/>
    </location>
</feature>
<feature type="compositionally biased region" description="Polar residues" evidence="2">
    <location>
        <begin position="804"/>
        <end position="829"/>
    </location>
</feature>
<dbReference type="EMBL" id="JAFCIX010000384">
    <property type="protein sequence ID" value="KAH6592264.1"/>
    <property type="molecule type" value="Genomic_DNA"/>
</dbReference>
<dbReference type="InterPro" id="IPR000504">
    <property type="entry name" value="RRM_dom"/>
</dbReference>
<name>A0ABQ8F4Y4_9FUNG</name>
<dbReference type="InterPro" id="IPR050907">
    <property type="entry name" value="SRSF"/>
</dbReference>
<sequence length="1154" mass="122835">MSHSASRPISKTTLHVTNISSMDKASLKLLFEAMPGFRRIAFHSDYLFVCFSDLDEASAAINTIQTKTNMQATYAKSGITGHSPPSISVPPSSILYVSLFPFLKEVELASIFSTYRGYGSCRFFSNHALVRFKSVQHASNALERLNADTNLFANFSTKGSRGSGNASISASSSGSSGNSHDHVSMGSSNSSTKNQSGLPSLPPATTDSDVSASTEPLPPSRTLNRVGSVSSVQSEFSDTSGRYTSVALKGEGLSGSQSPSTTNTSGSRESYQAATTSSRNTNSNGNSSVSTNSGSVSSQRVPKCTIHITQIDKSMAALYTFLSLFEGFSMVAFYPDYCFVRFHDIQSASHAIEEVLFKTHMKASFARADYTLNSIPAASIGVVNSIVRVADFPSTSADEDLRQFFSLMGGFKDIHFYQASCLIYFTDHANATAALQEINTKTNFTAIYSKKTGPVFSRTSSDLNITNRSPTMRSFGRGSPMVDITAKDDIDDESNGIPNGETMAIANDEDLATSTTTTSSSTPTVAAATFTTLLIDTSVSPVPTLQASSTSASGDSISPSPSASQLTHAAQLPATYTTWGGLAAPMPLDISIKEPSSSVWQSGSSTSDPLQSQCVYGGDTGLGSDNPTIHATTNGKAALYSNMQGLSESVPTTPALTQSSLLMTGMNQDIARTVFIQQEQAIAHISSRSSAAAVTSARRKNFIADDGDEIVEPIRPRSTVMVGDSPSLSMWYRPPRNNLEEPSIRPQPKSLVPVHSDAHAAATTTIDGDSSSMMGALPTQMYTQPQNQGSIPYHEREQQRQQQPLLSRSNVNHKSSISSDSGGRGASQATLQIPPQATSLHLTPQATSLHLTSQATLQPASHTATPPLLLLRPTRTLNSTHQPSTGFSSHSSRVQSPVANPSRGYDQSHAHKLQTTQQQQQQQQQQHYPLHQHSNSLNNSYFSIPGPTQVPPRMPFGQNGLHAENIGEPHLLQAGSHSTANTHNLSTISPSSRANLVHNPLSTLYRPPLQLNGVAPFSTMTALHTQVTAAKHVLDVMYAQIVQRSGGGGGGVGLASDAAFTTYTHPGAGLTTSEPVEFGTGRNAVGGGDGIRSKGLDGSDPDGSDGDSGSSTDKVFLLSEVQRLKLENMRLRDELACRRADTEQYGMLQGLFSV</sequence>
<dbReference type="Gene3D" id="3.30.70.330">
    <property type="match status" value="3"/>
</dbReference>
<feature type="compositionally biased region" description="Polar residues" evidence="2">
    <location>
        <begin position="254"/>
        <end position="274"/>
    </location>
</feature>
<feature type="domain" description="RRM" evidence="3">
    <location>
        <begin position="12"/>
        <end position="77"/>
    </location>
</feature>
<feature type="region of interest" description="Disordered" evidence="2">
    <location>
        <begin position="459"/>
        <end position="481"/>
    </location>
</feature>
<organism evidence="4 5">
    <name type="scientific">Batrachochytrium salamandrivorans</name>
    <dbReference type="NCBI Taxonomy" id="1357716"/>
    <lineage>
        <taxon>Eukaryota</taxon>
        <taxon>Fungi</taxon>
        <taxon>Fungi incertae sedis</taxon>
        <taxon>Chytridiomycota</taxon>
        <taxon>Chytridiomycota incertae sedis</taxon>
        <taxon>Chytridiomycetes</taxon>
        <taxon>Rhizophydiales</taxon>
        <taxon>Rhizophydiales incertae sedis</taxon>
        <taxon>Batrachochytrium</taxon>
    </lineage>
</organism>
<feature type="region of interest" description="Disordered" evidence="2">
    <location>
        <begin position="248"/>
        <end position="298"/>
    </location>
</feature>
<keyword evidence="5" id="KW-1185">Reference proteome</keyword>
<evidence type="ECO:0000313" key="4">
    <source>
        <dbReference type="EMBL" id="KAH6592264.1"/>
    </source>
</evidence>
<feature type="compositionally biased region" description="Low complexity" evidence="2">
    <location>
        <begin position="275"/>
        <end position="298"/>
    </location>
</feature>
<dbReference type="InterPro" id="IPR035979">
    <property type="entry name" value="RBD_domain_sf"/>
</dbReference>
<reference evidence="4 5" key="1">
    <citation type="submission" date="2021-02" db="EMBL/GenBank/DDBJ databases">
        <title>Variation within the Batrachochytrium salamandrivorans European outbreak.</title>
        <authorList>
            <person name="Kelly M."/>
            <person name="Pasmans F."/>
            <person name="Shea T.P."/>
            <person name="Munoz J.F."/>
            <person name="Carranza S."/>
            <person name="Cuomo C.A."/>
            <person name="Martel A."/>
        </authorList>
    </citation>
    <scope>NUCLEOTIDE SEQUENCE [LARGE SCALE GENOMIC DNA]</scope>
    <source>
        <strain evidence="4 5">AMFP18/2</strain>
    </source>
</reference>
<evidence type="ECO:0000313" key="5">
    <source>
        <dbReference type="Proteomes" id="UP001648503"/>
    </source>
</evidence>
<gene>
    <name evidence="4" type="ORF">BASA50_008164</name>
</gene>
<feature type="compositionally biased region" description="Low complexity" evidence="2">
    <location>
        <begin position="914"/>
        <end position="926"/>
    </location>
</feature>
<dbReference type="PANTHER" id="PTHR23147">
    <property type="entry name" value="SERINE/ARGININE RICH SPLICING FACTOR"/>
    <property type="match status" value="1"/>
</dbReference>
<feature type="compositionally biased region" description="Polar residues" evidence="2">
    <location>
        <begin position="932"/>
        <end position="941"/>
    </location>
</feature>
<feature type="region of interest" description="Disordered" evidence="2">
    <location>
        <begin position="782"/>
        <end position="829"/>
    </location>
</feature>
<dbReference type="SUPFAM" id="SSF54928">
    <property type="entry name" value="RNA-binding domain, RBD"/>
    <property type="match status" value="3"/>
</dbReference>
<feature type="region of interest" description="Disordered" evidence="2">
    <location>
        <begin position="543"/>
        <end position="566"/>
    </location>
</feature>
<accession>A0ABQ8F4Y4</accession>